<sequence length="194" mass="21058">MYSFHASSSAYAEYWNNSFWRGASVDTNKVSHHQIWGSFVQESIRSIAGAANVNLEVQEGLSTSELTKEAFKELGEDGIIRIASDHACGECSQPYKKTAEIINGGDDPAALVGIDLNTRAVPRFTGNRKQILPDPDVPQPEQADNSMDVDYIDTKMAVVDGMVTGPQKCAIDGCTTDVVNLRGGVFCAIHLAQY</sequence>
<name>A0A9P5XXJ2_9AGAR</name>
<protein>
    <recommendedName>
        <fullName evidence="1">CxC6 like cysteine cluster associated with KDZ domain-containing protein</fullName>
    </recommendedName>
</protein>
<dbReference type="Pfam" id="PF18721">
    <property type="entry name" value="CxC6"/>
    <property type="match status" value="1"/>
</dbReference>
<reference evidence="2" key="1">
    <citation type="submission" date="2020-11" db="EMBL/GenBank/DDBJ databases">
        <authorList>
            <consortium name="DOE Joint Genome Institute"/>
            <person name="Ahrendt S."/>
            <person name="Riley R."/>
            <person name="Andreopoulos W."/>
            <person name="Labutti K."/>
            <person name="Pangilinan J."/>
            <person name="Ruiz-Duenas F.J."/>
            <person name="Barrasa J.M."/>
            <person name="Sanchez-Garcia M."/>
            <person name="Camarero S."/>
            <person name="Miyauchi S."/>
            <person name="Serrano A."/>
            <person name="Linde D."/>
            <person name="Babiker R."/>
            <person name="Drula E."/>
            <person name="Ayuso-Fernandez I."/>
            <person name="Pacheco R."/>
            <person name="Padilla G."/>
            <person name="Ferreira P."/>
            <person name="Barriuso J."/>
            <person name="Kellner H."/>
            <person name="Castanera R."/>
            <person name="Alfaro M."/>
            <person name="Ramirez L."/>
            <person name="Pisabarro A.G."/>
            <person name="Kuo A."/>
            <person name="Tritt A."/>
            <person name="Lipzen A."/>
            <person name="He G."/>
            <person name="Yan M."/>
            <person name="Ng V."/>
            <person name="Cullen D."/>
            <person name="Martin F."/>
            <person name="Rosso M.-N."/>
            <person name="Henrissat B."/>
            <person name="Hibbett D."/>
            <person name="Martinez A.T."/>
            <person name="Grigoriev I.V."/>
        </authorList>
    </citation>
    <scope>NUCLEOTIDE SEQUENCE</scope>
    <source>
        <strain evidence="2">CBS 247.69</strain>
    </source>
</reference>
<dbReference type="AlphaFoldDB" id="A0A9P5XXJ2"/>
<comment type="caution">
    <text evidence="2">The sequence shown here is derived from an EMBL/GenBank/DDBJ whole genome shotgun (WGS) entry which is preliminary data.</text>
</comment>
<evidence type="ECO:0000313" key="3">
    <source>
        <dbReference type="Proteomes" id="UP000807353"/>
    </source>
</evidence>
<keyword evidence="3" id="KW-1185">Reference proteome</keyword>
<proteinExistence type="predicted"/>
<feature type="non-terminal residue" evidence="2">
    <location>
        <position position="194"/>
    </location>
</feature>
<dbReference type="InterPro" id="IPR040898">
    <property type="entry name" value="CxC6"/>
</dbReference>
<gene>
    <name evidence="2" type="ORF">BDZ94DRAFT_1270671</name>
</gene>
<evidence type="ECO:0000259" key="1">
    <source>
        <dbReference type="Pfam" id="PF18721"/>
    </source>
</evidence>
<accession>A0A9P5XXJ2</accession>
<organism evidence="2 3">
    <name type="scientific">Collybia nuda</name>
    <dbReference type="NCBI Taxonomy" id="64659"/>
    <lineage>
        <taxon>Eukaryota</taxon>
        <taxon>Fungi</taxon>
        <taxon>Dikarya</taxon>
        <taxon>Basidiomycota</taxon>
        <taxon>Agaricomycotina</taxon>
        <taxon>Agaricomycetes</taxon>
        <taxon>Agaricomycetidae</taxon>
        <taxon>Agaricales</taxon>
        <taxon>Tricholomatineae</taxon>
        <taxon>Clitocybaceae</taxon>
        <taxon>Collybia</taxon>
    </lineage>
</organism>
<feature type="domain" description="CxC6 like cysteine cluster associated with KDZ" evidence="1">
    <location>
        <begin position="158"/>
        <end position="192"/>
    </location>
</feature>
<dbReference type="EMBL" id="MU150341">
    <property type="protein sequence ID" value="KAF9458412.1"/>
    <property type="molecule type" value="Genomic_DNA"/>
</dbReference>
<dbReference type="Proteomes" id="UP000807353">
    <property type="component" value="Unassembled WGS sequence"/>
</dbReference>
<evidence type="ECO:0000313" key="2">
    <source>
        <dbReference type="EMBL" id="KAF9458412.1"/>
    </source>
</evidence>
<dbReference type="OrthoDB" id="2527272at2759"/>